<sequence>MKSLIVADTGPLVILAKIDRLHLLVQRYQTIRIPETVLLEATTLAHRQDSQRIADFVAQHVQVVGDIAQDDTDYLDFGLDDGETQAILLARQSRCPVLMDEKRGRAVAKREHISVLGTVGLLLVAKQEGLVDAISPLLEQMLAHDYRLAAGLVERARFMAGES</sequence>
<dbReference type="PANTHER" id="PTHR39550">
    <property type="entry name" value="SLL0658 PROTEIN"/>
    <property type="match status" value="1"/>
</dbReference>
<dbReference type="RefSeq" id="WP_210224297.1">
    <property type="nucleotide sequence ID" value="NZ_CP072801.1"/>
</dbReference>
<dbReference type="EMBL" id="CP072801">
    <property type="protein sequence ID" value="QTR48071.1"/>
    <property type="molecule type" value="Genomic_DNA"/>
</dbReference>
<dbReference type="Pfam" id="PF11848">
    <property type="entry name" value="DUF3368"/>
    <property type="match status" value="1"/>
</dbReference>
<organism evidence="1 2">
    <name type="scientific">Thiothrix litoralis</name>
    <dbReference type="NCBI Taxonomy" id="2891210"/>
    <lineage>
        <taxon>Bacteria</taxon>
        <taxon>Pseudomonadati</taxon>
        <taxon>Pseudomonadota</taxon>
        <taxon>Gammaproteobacteria</taxon>
        <taxon>Thiotrichales</taxon>
        <taxon>Thiotrichaceae</taxon>
        <taxon>Thiothrix</taxon>
    </lineage>
</organism>
<protein>
    <submittedName>
        <fullName evidence="1">DUF3368 domain-containing protein</fullName>
    </submittedName>
</protein>
<gene>
    <name evidence="1" type="ORF">J9253_09220</name>
</gene>
<reference evidence="1 2" key="1">
    <citation type="submission" date="2021-04" db="EMBL/GenBank/DDBJ databases">
        <title>Genomics, taxonomy and metabolism of representatives of sulfur bacteria of the genus Thiothrix: Thiothrix fructosivorans QT, Thiothrix unzii A1T and three new species, Thiothrix subterranea sp. nov., Thiothrix litoralis sp. nov. and 'Candidatus Thiothrix anitrata' sp. nov.</title>
        <authorList>
            <person name="Ravin N.V."/>
            <person name="Smolyakov D."/>
            <person name="Rudenko T.S."/>
            <person name="Mardanov A.V."/>
            <person name="Beletsky A.V."/>
            <person name="Markov N.D."/>
            <person name="Fomenkov A.I."/>
            <person name="Roberts R.J."/>
            <person name="Karnachuk O.V."/>
            <person name="Novikov A."/>
            <person name="Grabovich M.Y."/>
        </authorList>
    </citation>
    <scope>NUCLEOTIDE SEQUENCE [LARGE SCALE GENOMIC DNA]</scope>
    <source>
        <strain evidence="1 2">AS</strain>
    </source>
</reference>
<keyword evidence="2" id="KW-1185">Reference proteome</keyword>
<accession>A0ABX7WW95</accession>
<dbReference type="InterPro" id="IPR021799">
    <property type="entry name" value="PIN-like_prokaryotic"/>
</dbReference>
<dbReference type="PANTHER" id="PTHR39550:SF1">
    <property type="entry name" value="SLL0658 PROTEIN"/>
    <property type="match status" value="1"/>
</dbReference>
<evidence type="ECO:0000313" key="1">
    <source>
        <dbReference type="EMBL" id="QTR48071.1"/>
    </source>
</evidence>
<dbReference type="Proteomes" id="UP000672039">
    <property type="component" value="Chromosome"/>
</dbReference>
<evidence type="ECO:0000313" key="2">
    <source>
        <dbReference type="Proteomes" id="UP000672039"/>
    </source>
</evidence>
<proteinExistence type="predicted"/>
<name>A0ABX7WW95_9GAMM</name>